<keyword evidence="1" id="KW-0812">Transmembrane</keyword>
<evidence type="ECO:0000313" key="2">
    <source>
        <dbReference type="EMBL" id="ADP77465.1"/>
    </source>
</evidence>
<dbReference type="AlphaFoldDB" id="E3GYT3"/>
<dbReference type="OrthoDB" id="77653at2157"/>
<dbReference type="KEGG" id="mfv:Mfer_0666"/>
<name>E3GYT3_METFV</name>
<proteinExistence type="predicted"/>
<accession>E3GYT3</accession>
<feature type="transmembrane region" description="Helical" evidence="1">
    <location>
        <begin position="12"/>
        <end position="32"/>
    </location>
</feature>
<gene>
    <name evidence="2" type="ordered locus">Mfer_0666</name>
</gene>
<organism evidence="2 3">
    <name type="scientific">Methanothermus fervidus (strain ATCC 43054 / DSM 2088 / JCM 10308 / V24 S)</name>
    <dbReference type="NCBI Taxonomy" id="523846"/>
    <lineage>
        <taxon>Archaea</taxon>
        <taxon>Methanobacteriati</taxon>
        <taxon>Methanobacteriota</taxon>
        <taxon>Methanomada group</taxon>
        <taxon>Methanobacteria</taxon>
        <taxon>Methanobacteriales</taxon>
        <taxon>Methanothermaceae</taxon>
        <taxon>Methanothermus</taxon>
    </lineage>
</organism>
<evidence type="ECO:0000256" key="1">
    <source>
        <dbReference type="SAM" id="Phobius"/>
    </source>
</evidence>
<keyword evidence="1" id="KW-0472">Membrane</keyword>
<keyword evidence="1" id="KW-1133">Transmembrane helix</keyword>
<reference evidence="2 3" key="1">
    <citation type="journal article" date="2010" name="Stand. Genomic Sci.">
        <title>Complete genome sequence of Methanothermus fervidus type strain (V24S).</title>
        <authorList>
            <person name="Anderson I."/>
            <person name="Djao O.D."/>
            <person name="Misra M."/>
            <person name="Chertkov O."/>
            <person name="Nolan M."/>
            <person name="Lucas S."/>
            <person name="Lapidus A."/>
            <person name="Del Rio T.G."/>
            <person name="Tice H."/>
            <person name="Cheng J.F."/>
            <person name="Tapia R."/>
            <person name="Han C."/>
            <person name="Goodwin L."/>
            <person name="Pitluck S."/>
            <person name="Liolios K."/>
            <person name="Ivanova N."/>
            <person name="Mavromatis K."/>
            <person name="Mikhailova N."/>
            <person name="Pati A."/>
            <person name="Brambilla E."/>
            <person name="Chen A."/>
            <person name="Palaniappan K."/>
            <person name="Land M."/>
            <person name="Hauser L."/>
            <person name="Chang Y.J."/>
            <person name="Jeffries C.D."/>
            <person name="Sikorski J."/>
            <person name="Spring S."/>
            <person name="Rohde M."/>
            <person name="Eichinger K."/>
            <person name="Huber H."/>
            <person name="Wirth R."/>
            <person name="Goker M."/>
            <person name="Detter J.C."/>
            <person name="Woyke T."/>
            <person name="Bristow J."/>
            <person name="Eisen J.A."/>
            <person name="Markowitz V."/>
            <person name="Hugenholtz P."/>
            <person name="Klenk H.P."/>
            <person name="Kyrpides N.C."/>
        </authorList>
    </citation>
    <scope>NUCLEOTIDE SEQUENCE [LARGE SCALE GENOMIC DNA]</scope>
    <source>
        <strain evidence="3">ATCC 43054 / DSM 2088 / JCM 10308 / V24 S</strain>
    </source>
</reference>
<dbReference type="STRING" id="523846.Mfer_0666"/>
<dbReference type="HOGENOM" id="CLU_121278_0_0_2"/>
<evidence type="ECO:0000313" key="3">
    <source>
        <dbReference type="Proteomes" id="UP000002315"/>
    </source>
</evidence>
<dbReference type="EMBL" id="CP002278">
    <property type="protein sequence ID" value="ADP77465.1"/>
    <property type="molecule type" value="Genomic_DNA"/>
</dbReference>
<evidence type="ECO:0008006" key="4">
    <source>
        <dbReference type="Google" id="ProtNLM"/>
    </source>
</evidence>
<dbReference type="Proteomes" id="UP000002315">
    <property type="component" value="Chromosome"/>
</dbReference>
<protein>
    <recommendedName>
        <fullName evidence="4">Class III signal peptide-containing protein</fullName>
    </recommendedName>
</protein>
<sequence length="145" mass="15655">MNSKGQIVSVEYILIIALLFFILVYVMIPMIGKSIDASMDISKVSDAKVAAQEIAHALDVVYSNGPGAKRTVTVYVPDTTNLTVSGNNVTLQVTCSDGPHNVTTFTQYNFTNIPLTNVPPIQLNKGWNTVVVEWPIGGSITISKV</sequence>
<keyword evidence="3" id="KW-1185">Reference proteome</keyword>